<sequence>PTYLSIYLSIIYLSIYYLSIYSIYLSIYLSTYLPTFLLIHLPTYLPTYLPETRPDCPRAGVIFITRKGLRVCVNPNLGWVQKVRGKIDWKPVESSN</sequence>
<evidence type="ECO:0000259" key="3">
    <source>
        <dbReference type="SMART" id="SM00199"/>
    </source>
</evidence>
<dbReference type="GeneTree" id="ENSGT01130000280152"/>
<dbReference type="Ensembl" id="ENSAMXT00000043313.1">
    <property type="protein sequence ID" value="ENSAMXP00000034261.1"/>
    <property type="gene ID" value="ENSAMXG00000043850.1"/>
</dbReference>
<dbReference type="GO" id="GO:0005615">
    <property type="term" value="C:extracellular space"/>
    <property type="evidence" value="ECO:0007669"/>
    <property type="project" value="UniProtKB-KW"/>
</dbReference>
<dbReference type="Gene3D" id="2.40.50.40">
    <property type="match status" value="1"/>
</dbReference>
<keyword evidence="5" id="KW-1185">Reference proteome</keyword>
<evidence type="ECO:0000256" key="2">
    <source>
        <dbReference type="SAM" id="Phobius"/>
    </source>
</evidence>
<evidence type="ECO:0000313" key="5">
    <source>
        <dbReference type="Proteomes" id="UP000018467"/>
    </source>
</evidence>
<feature type="transmembrane region" description="Helical" evidence="2">
    <location>
        <begin position="6"/>
        <end position="29"/>
    </location>
</feature>
<dbReference type="InParanoid" id="A0A3B1IX32"/>
<reference evidence="5" key="1">
    <citation type="submission" date="2013-03" db="EMBL/GenBank/DDBJ databases">
        <authorList>
            <person name="Jeffery W."/>
            <person name="Warren W."/>
            <person name="Wilson R.K."/>
        </authorList>
    </citation>
    <scope>NUCLEOTIDE SEQUENCE</scope>
    <source>
        <strain evidence="5">female</strain>
    </source>
</reference>
<accession>A0A3B1IX32</accession>
<dbReference type="SMART" id="SM00199">
    <property type="entry name" value="SCY"/>
    <property type="match status" value="1"/>
</dbReference>
<dbReference type="InterPro" id="IPR036048">
    <property type="entry name" value="Interleukin_8-like_sf"/>
</dbReference>
<evidence type="ECO:0000256" key="1">
    <source>
        <dbReference type="ARBA" id="ARBA00022514"/>
    </source>
</evidence>
<dbReference type="Bgee" id="ENSAMXG00000043850">
    <property type="expression patterns" value="Expressed in mesonephros and 13 other cell types or tissues"/>
</dbReference>
<keyword evidence="2" id="KW-1133">Transmembrane helix</keyword>
<dbReference type="InterPro" id="IPR001811">
    <property type="entry name" value="Chemokine_IL8-like_dom"/>
</dbReference>
<proteinExistence type="predicted"/>
<evidence type="ECO:0000313" key="4">
    <source>
        <dbReference type="Ensembl" id="ENSAMXP00000034261.1"/>
    </source>
</evidence>
<protein>
    <recommendedName>
        <fullName evidence="3">Chemokine interleukin-8-like domain-containing protein</fullName>
    </recommendedName>
</protein>
<feature type="domain" description="Chemokine interleukin-8-like" evidence="3">
    <location>
        <begin position="32"/>
        <end position="87"/>
    </location>
</feature>
<dbReference type="Pfam" id="PF00048">
    <property type="entry name" value="IL8"/>
    <property type="match status" value="1"/>
</dbReference>
<name>A0A3B1IX32_ASTMX</name>
<reference evidence="4" key="3">
    <citation type="submission" date="2025-08" db="UniProtKB">
        <authorList>
            <consortium name="Ensembl"/>
        </authorList>
    </citation>
    <scope>IDENTIFICATION</scope>
</reference>
<keyword evidence="2" id="KW-0472">Membrane</keyword>
<dbReference type="GO" id="GO:0008009">
    <property type="term" value="F:chemokine activity"/>
    <property type="evidence" value="ECO:0007669"/>
    <property type="project" value="InterPro"/>
</dbReference>
<keyword evidence="2" id="KW-0812">Transmembrane</keyword>
<reference evidence="4" key="4">
    <citation type="submission" date="2025-09" db="UniProtKB">
        <authorList>
            <consortium name="Ensembl"/>
        </authorList>
    </citation>
    <scope>IDENTIFICATION</scope>
</reference>
<dbReference type="AlphaFoldDB" id="A0A3B1IX32"/>
<dbReference type="CDD" id="cd00169">
    <property type="entry name" value="Chemokine"/>
    <property type="match status" value="1"/>
</dbReference>
<reference evidence="5" key="2">
    <citation type="journal article" date="2014" name="Nat. Commun.">
        <title>The cavefish genome reveals candidate genes for eye loss.</title>
        <authorList>
            <person name="McGaugh S.E."/>
            <person name="Gross J.B."/>
            <person name="Aken B."/>
            <person name="Blin M."/>
            <person name="Borowsky R."/>
            <person name="Chalopin D."/>
            <person name="Hinaux H."/>
            <person name="Jeffery W.R."/>
            <person name="Keene A."/>
            <person name="Ma L."/>
            <person name="Minx P."/>
            <person name="Murphy D."/>
            <person name="O'Quin K.E."/>
            <person name="Retaux S."/>
            <person name="Rohner N."/>
            <person name="Searle S.M."/>
            <person name="Stahl B.A."/>
            <person name="Tabin C."/>
            <person name="Volff J.N."/>
            <person name="Yoshizawa M."/>
            <person name="Warren W.C."/>
        </authorList>
    </citation>
    <scope>NUCLEOTIDE SEQUENCE [LARGE SCALE GENOMIC DNA]</scope>
    <source>
        <strain evidence="5">female</strain>
    </source>
</reference>
<dbReference type="GO" id="GO:0006955">
    <property type="term" value="P:immune response"/>
    <property type="evidence" value="ECO:0007669"/>
    <property type="project" value="InterPro"/>
</dbReference>
<keyword evidence="1" id="KW-0202">Cytokine</keyword>
<organism evidence="4 5">
    <name type="scientific">Astyanax mexicanus</name>
    <name type="common">Blind cave fish</name>
    <name type="synonym">Astyanax fasciatus mexicanus</name>
    <dbReference type="NCBI Taxonomy" id="7994"/>
    <lineage>
        <taxon>Eukaryota</taxon>
        <taxon>Metazoa</taxon>
        <taxon>Chordata</taxon>
        <taxon>Craniata</taxon>
        <taxon>Vertebrata</taxon>
        <taxon>Euteleostomi</taxon>
        <taxon>Actinopterygii</taxon>
        <taxon>Neopterygii</taxon>
        <taxon>Teleostei</taxon>
        <taxon>Ostariophysi</taxon>
        <taxon>Characiformes</taxon>
        <taxon>Characoidei</taxon>
        <taxon>Acestrorhamphidae</taxon>
        <taxon>Acestrorhamphinae</taxon>
        <taxon>Astyanax</taxon>
    </lineage>
</organism>
<dbReference type="SUPFAM" id="SSF54117">
    <property type="entry name" value="Interleukin 8-like chemokines"/>
    <property type="match status" value="1"/>
</dbReference>
<dbReference type="Proteomes" id="UP000018467">
    <property type="component" value="Unassembled WGS sequence"/>
</dbReference>